<evidence type="ECO:0000313" key="1">
    <source>
        <dbReference type="EMBL" id="EST41757.1"/>
    </source>
</evidence>
<evidence type="ECO:0000313" key="2">
    <source>
        <dbReference type="EMBL" id="KAH0573246.1"/>
    </source>
</evidence>
<organism evidence="1">
    <name type="scientific">Spironucleus salmonicida</name>
    <dbReference type="NCBI Taxonomy" id="348837"/>
    <lineage>
        <taxon>Eukaryota</taxon>
        <taxon>Metamonada</taxon>
        <taxon>Diplomonadida</taxon>
        <taxon>Hexamitidae</taxon>
        <taxon>Hexamitinae</taxon>
        <taxon>Spironucleus</taxon>
    </lineage>
</organism>
<dbReference type="AlphaFoldDB" id="V6LBG9"/>
<name>V6LBG9_9EUKA</name>
<dbReference type="Proteomes" id="UP000018208">
    <property type="component" value="Unassembled WGS sequence"/>
</dbReference>
<keyword evidence="3" id="KW-1185">Reference proteome</keyword>
<reference evidence="1 2" key="1">
    <citation type="journal article" date="2014" name="PLoS Genet.">
        <title>The Genome of Spironucleus salmonicida Highlights a Fish Pathogen Adapted to Fluctuating Environments.</title>
        <authorList>
            <person name="Xu F."/>
            <person name="Jerlstrom-Hultqvist J."/>
            <person name="Einarsson E."/>
            <person name="Astvaldsson A."/>
            <person name="Svard S.G."/>
            <person name="Andersson J.O."/>
        </authorList>
    </citation>
    <scope>NUCLEOTIDE SEQUENCE</scope>
    <source>
        <strain evidence="2">ATCC 50377</strain>
    </source>
</reference>
<dbReference type="VEuPathDB" id="GiardiaDB:SS50377_25366"/>
<sequence length="161" mass="18677">MELDTPVLPIVTLTDNYSEHYYSTINKPTKKLLQHSQPVKQSSRIPFSLPNITSPARYQHIKFPHKAAPIFESLLPEARFSIFQSADYSKKYGLLIKSGADFFNSRYCSLPATQHIARKSYLDDLRPENGDYSCEVRSQFKNQKSIQASRINKIDRWKYTK</sequence>
<accession>V6LBG9</accession>
<gene>
    <name evidence="1" type="ORF">SS50377_18590</name>
    <name evidence="2" type="ORF">SS50377_25366</name>
</gene>
<evidence type="ECO:0000313" key="3">
    <source>
        <dbReference type="Proteomes" id="UP000018208"/>
    </source>
</evidence>
<dbReference type="EMBL" id="KI546167">
    <property type="protein sequence ID" value="EST41757.1"/>
    <property type="molecule type" value="Genomic_DNA"/>
</dbReference>
<dbReference type="EMBL" id="AUWU02000005">
    <property type="protein sequence ID" value="KAH0573246.1"/>
    <property type="molecule type" value="Genomic_DNA"/>
</dbReference>
<reference evidence="2" key="2">
    <citation type="submission" date="2020-12" db="EMBL/GenBank/DDBJ databases">
        <title>New Spironucleus salmonicida genome in near-complete chromosomes.</title>
        <authorList>
            <person name="Xu F."/>
            <person name="Kurt Z."/>
            <person name="Jimenez-Gonzalez A."/>
            <person name="Astvaldsson A."/>
            <person name="Andersson J.O."/>
            <person name="Svard S.G."/>
        </authorList>
    </citation>
    <scope>NUCLEOTIDE SEQUENCE</scope>
    <source>
        <strain evidence="2">ATCC 50377</strain>
    </source>
</reference>
<proteinExistence type="predicted"/>
<protein>
    <submittedName>
        <fullName evidence="1">Uncharacterized protein</fullName>
    </submittedName>
</protein>